<evidence type="ECO:0000259" key="6">
    <source>
        <dbReference type="PROSITE" id="PS50023"/>
    </source>
</evidence>
<dbReference type="EnsemblMetazoa" id="CapteT46615">
    <property type="protein sequence ID" value="CapteP46615"/>
    <property type="gene ID" value="CapteG46615"/>
</dbReference>
<dbReference type="HOGENOM" id="CLU_001357_7_3_1"/>
<keyword evidence="3 5" id="KW-0862">Zinc</keyword>
<keyword evidence="1 5" id="KW-0479">Metal-binding</keyword>
<dbReference type="EMBL" id="KB305005">
    <property type="protein sequence ID" value="ELU01523.1"/>
    <property type="molecule type" value="Genomic_DNA"/>
</dbReference>
<dbReference type="InterPro" id="IPR001781">
    <property type="entry name" value="Znf_LIM"/>
</dbReference>
<dbReference type="PANTHER" id="PTHR45787:SF13">
    <property type="entry name" value="LD11652P"/>
    <property type="match status" value="1"/>
</dbReference>
<feature type="non-terminal residue" evidence="7">
    <location>
        <position position="122"/>
    </location>
</feature>
<dbReference type="Pfam" id="PF00412">
    <property type="entry name" value="LIM"/>
    <property type="match status" value="2"/>
</dbReference>
<keyword evidence="9" id="KW-1185">Reference proteome</keyword>
<evidence type="ECO:0000256" key="4">
    <source>
        <dbReference type="ARBA" id="ARBA00023038"/>
    </source>
</evidence>
<evidence type="ECO:0000256" key="2">
    <source>
        <dbReference type="ARBA" id="ARBA00022737"/>
    </source>
</evidence>
<keyword evidence="4 5" id="KW-0440">LIM domain</keyword>
<feature type="domain" description="LIM zinc-binding" evidence="6">
    <location>
        <begin position="1"/>
        <end position="63"/>
    </location>
</feature>
<evidence type="ECO:0000313" key="7">
    <source>
        <dbReference type="EMBL" id="ELU01523.1"/>
    </source>
</evidence>
<dbReference type="OMA" id="NTCEDEA"/>
<reference evidence="9" key="1">
    <citation type="submission" date="2012-12" db="EMBL/GenBank/DDBJ databases">
        <authorList>
            <person name="Hellsten U."/>
            <person name="Grimwood J."/>
            <person name="Chapman J.A."/>
            <person name="Shapiro H."/>
            <person name="Aerts A."/>
            <person name="Otillar R.P."/>
            <person name="Terry A.Y."/>
            <person name="Boore J.L."/>
            <person name="Simakov O."/>
            <person name="Marletaz F."/>
            <person name="Cho S.-J."/>
            <person name="Edsinger-Gonzales E."/>
            <person name="Havlak P."/>
            <person name="Kuo D.-H."/>
            <person name="Larsson T."/>
            <person name="Lv J."/>
            <person name="Arendt D."/>
            <person name="Savage R."/>
            <person name="Osoegawa K."/>
            <person name="de Jong P."/>
            <person name="Lindberg D.R."/>
            <person name="Seaver E.C."/>
            <person name="Weisblat D.A."/>
            <person name="Putnam N.H."/>
            <person name="Grigoriev I.V."/>
            <person name="Rokhsar D.S."/>
        </authorList>
    </citation>
    <scope>NUCLEOTIDE SEQUENCE</scope>
    <source>
        <strain evidence="9">I ESC-2004</strain>
    </source>
</reference>
<dbReference type="InterPro" id="IPR050945">
    <property type="entry name" value="LMO_RBTN_TF"/>
</dbReference>
<dbReference type="STRING" id="283909.R7UCL5"/>
<dbReference type="PROSITE" id="PS00478">
    <property type="entry name" value="LIM_DOMAIN_1"/>
    <property type="match status" value="2"/>
</dbReference>
<feature type="domain" description="LIM zinc-binding" evidence="6">
    <location>
        <begin position="65"/>
        <end position="122"/>
    </location>
</feature>
<accession>R7UCL5</accession>
<dbReference type="GO" id="GO:0046872">
    <property type="term" value="F:metal ion binding"/>
    <property type="evidence" value="ECO:0007669"/>
    <property type="project" value="UniProtKB-KW"/>
</dbReference>
<evidence type="ECO:0000313" key="9">
    <source>
        <dbReference type="Proteomes" id="UP000014760"/>
    </source>
</evidence>
<feature type="non-terminal residue" evidence="7">
    <location>
        <position position="1"/>
    </location>
</feature>
<evidence type="ECO:0000313" key="8">
    <source>
        <dbReference type="EnsemblMetazoa" id="CapteP46615"/>
    </source>
</evidence>
<dbReference type="SUPFAM" id="SSF57716">
    <property type="entry name" value="Glucocorticoid receptor-like (DNA-binding domain)"/>
    <property type="match status" value="4"/>
</dbReference>
<dbReference type="PROSITE" id="PS50023">
    <property type="entry name" value="LIM_DOMAIN_2"/>
    <property type="match status" value="2"/>
</dbReference>
<dbReference type="Proteomes" id="UP000014760">
    <property type="component" value="Unassembled WGS sequence"/>
</dbReference>
<name>R7UCL5_CAPTE</name>
<dbReference type="OrthoDB" id="6352355at2759"/>
<evidence type="ECO:0000256" key="1">
    <source>
        <dbReference type="ARBA" id="ARBA00022723"/>
    </source>
</evidence>
<protein>
    <recommendedName>
        <fullName evidence="6">LIM zinc-binding domain-containing protein</fullName>
    </recommendedName>
</protein>
<evidence type="ECO:0000256" key="3">
    <source>
        <dbReference type="ARBA" id="ARBA00022833"/>
    </source>
</evidence>
<dbReference type="FunFam" id="2.10.110.10:FF:000015">
    <property type="entry name" value="LIM domain only 3"/>
    <property type="match status" value="1"/>
</dbReference>
<proteinExistence type="predicted"/>
<keyword evidence="2" id="KW-0677">Repeat</keyword>
<dbReference type="CDD" id="cd09386">
    <property type="entry name" value="LIM1_LMO4"/>
    <property type="match status" value="1"/>
</dbReference>
<dbReference type="AlphaFoldDB" id="R7UCL5"/>
<reference evidence="8" key="3">
    <citation type="submission" date="2015-06" db="UniProtKB">
        <authorList>
            <consortium name="EnsemblMetazoa"/>
        </authorList>
    </citation>
    <scope>IDENTIFICATION</scope>
</reference>
<reference evidence="7 9" key="2">
    <citation type="journal article" date="2013" name="Nature">
        <title>Insights into bilaterian evolution from three spiralian genomes.</title>
        <authorList>
            <person name="Simakov O."/>
            <person name="Marletaz F."/>
            <person name="Cho S.J."/>
            <person name="Edsinger-Gonzales E."/>
            <person name="Havlak P."/>
            <person name="Hellsten U."/>
            <person name="Kuo D.H."/>
            <person name="Larsson T."/>
            <person name="Lv J."/>
            <person name="Arendt D."/>
            <person name="Savage R."/>
            <person name="Osoegawa K."/>
            <person name="de Jong P."/>
            <person name="Grimwood J."/>
            <person name="Chapman J.A."/>
            <person name="Shapiro H."/>
            <person name="Aerts A."/>
            <person name="Otillar R.P."/>
            <person name="Terry A.Y."/>
            <person name="Boore J.L."/>
            <person name="Grigoriev I.V."/>
            <person name="Lindberg D.R."/>
            <person name="Seaver E.C."/>
            <person name="Weisblat D.A."/>
            <person name="Putnam N.H."/>
            <person name="Rokhsar D.S."/>
        </authorList>
    </citation>
    <scope>NUCLEOTIDE SEQUENCE</scope>
    <source>
        <strain evidence="7 9">I ESC-2004</strain>
    </source>
</reference>
<evidence type="ECO:0000256" key="5">
    <source>
        <dbReference type="PROSITE-ProRule" id="PRU00125"/>
    </source>
</evidence>
<dbReference type="PANTHER" id="PTHR45787">
    <property type="entry name" value="LD11652P"/>
    <property type="match status" value="1"/>
</dbReference>
<dbReference type="FunCoup" id="R7UCL5">
    <property type="interactions" value="750"/>
</dbReference>
<gene>
    <name evidence="7" type="ORF">CAPTEDRAFT_46615</name>
</gene>
<dbReference type="Gene3D" id="2.10.110.10">
    <property type="entry name" value="Cysteine Rich Protein"/>
    <property type="match status" value="2"/>
</dbReference>
<dbReference type="EMBL" id="AMQN01001737">
    <property type="status" value="NOT_ANNOTATED_CDS"/>
    <property type="molecule type" value="Genomic_DNA"/>
</dbReference>
<sequence length="122" mass="13364">KQCAGCGGKIIDRFLLHAMDRYWHTGCLKCSCCQAQLGELGTSCFTKSGMILCKRDYIRLFGSTGTCAACSQAIPASEFVMKAQGNVYHVHCFTCVTCHSRLVPGDRYGIINGSLICEHDFP</sequence>
<dbReference type="SMART" id="SM00132">
    <property type="entry name" value="LIM"/>
    <property type="match status" value="2"/>
</dbReference>
<organism evidence="7">
    <name type="scientific">Capitella teleta</name>
    <name type="common">Polychaete worm</name>
    <dbReference type="NCBI Taxonomy" id="283909"/>
    <lineage>
        <taxon>Eukaryota</taxon>
        <taxon>Metazoa</taxon>
        <taxon>Spiralia</taxon>
        <taxon>Lophotrochozoa</taxon>
        <taxon>Annelida</taxon>
        <taxon>Polychaeta</taxon>
        <taxon>Sedentaria</taxon>
        <taxon>Scolecida</taxon>
        <taxon>Capitellidae</taxon>
        <taxon>Capitella</taxon>
    </lineage>
</organism>